<keyword evidence="2" id="KW-1185">Reference proteome</keyword>
<gene>
    <name evidence="1" type="ORF">NTEN_LOCUS949</name>
</gene>
<proteinExistence type="predicted"/>
<dbReference type="AlphaFoldDB" id="A0A6H5FY35"/>
<feature type="non-terminal residue" evidence="1">
    <location>
        <position position="1"/>
    </location>
</feature>
<dbReference type="EMBL" id="CADCXU010001710">
    <property type="protein sequence ID" value="CAA9994133.1"/>
    <property type="molecule type" value="Genomic_DNA"/>
</dbReference>
<evidence type="ECO:0000313" key="1">
    <source>
        <dbReference type="EMBL" id="CAA9994133.1"/>
    </source>
</evidence>
<evidence type="ECO:0000313" key="2">
    <source>
        <dbReference type="Proteomes" id="UP000479000"/>
    </source>
</evidence>
<accession>A0A6H5FY35</accession>
<protein>
    <submittedName>
        <fullName evidence="1">Uncharacterized protein</fullName>
    </submittedName>
</protein>
<reference evidence="1 2" key="1">
    <citation type="submission" date="2020-02" db="EMBL/GenBank/DDBJ databases">
        <authorList>
            <person name="Ferguson B K."/>
        </authorList>
    </citation>
    <scope>NUCLEOTIDE SEQUENCE [LARGE SCALE GENOMIC DNA]</scope>
</reference>
<dbReference type="Proteomes" id="UP000479000">
    <property type="component" value="Unassembled WGS sequence"/>
</dbReference>
<name>A0A6H5FY35_9HEMI</name>
<sequence length="75" mass="8620">CFSSQYPITHPLKYSQQHMQNRWGIKRTNTSSGISISLPVSCQGHVYACGNRIYQFVQQVLAPSLEIMFDNDRLE</sequence>
<organism evidence="1 2">
    <name type="scientific">Nesidiocoris tenuis</name>
    <dbReference type="NCBI Taxonomy" id="355587"/>
    <lineage>
        <taxon>Eukaryota</taxon>
        <taxon>Metazoa</taxon>
        <taxon>Ecdysozoa</taxon>
        <taxon>Arthropoda</taxon>
        <taxon>Hexapoda</taxon>
        <taxon>Insecta</taxon>
        <taxon>Pterygota</taxon>
        <taxon>Neoptera</taxon>
        <taxon>Paraneoptera</taxon>
        <taxon>Hemiptera</taxon>
        <taxon>Heteroptera</taxon>
        <taxon>Panheteroptera</taxon>
        <taxon>Cimicomorpha</taxon>
        <taxon>Miridae</taxon>
        <taxon>Dicyphina</taxon>
        <taxon>Nesidiocoris</taxon>
    </lineage>
</organism>